<feature type="transmembrane region" description="Helical" evidence="6">
    <location>
        <begin position="527"/>
        <end position="546"/>
    </location>
</feature>
<keyword evidence="8" id="KW-1185">Reference proteome</keyword>
<dbReference type="Pfam" id="PF07690">
    <property type="entry name" value="MFS_1"/>
    <property type="match status" value="1"/>
</dbReference>
<dbReference type="Gene3D" id="1.20.1250.20">
    <property type="entry name" value="MFS general substrate transporter like domains"/>
    <property type="match status" value="2"/>
</dbReference>
<dbReference type="PANTHER" id="PTHR43791:SF65">
    <property type="entry name" value="MAJOR FACILITATOR SUPERFAMILY (MFS) PROFILE DOMAIN-CONTAINING PROTEIN-RELATED"/>
    <property type="match status" value="1"/>
</dbReference>
<comment type="subcellular location">
    <subcellularLocation>
        <location evidence="1">Membrane</location>
        <topology evidence="1">Multi-pass membrane protein</topology>
    </subcellularLocation>
</comment>
<accession>A0A9P8TI20</accession>
<evidence type="ECO:0000313" key="8">
    <source>
        <dbReference type="Proteomes" id="UP000769528"/>
    </source>
</evidence>
<keyword evidence="2" id="KW-0813">Transport</keyword>
<gene>
    <name evidence="7" type="ORF">WICMUC_001035</name>
</gene>
<feature type="transmembrane region" description="Helical" evidence="6">
    <location>
        <begin position="255"/>
        <end position="274"/>
    </location>
</feature>
<sequence>MSFLTKWFNPTIIKNRERANTFQESLKSHPDDPAARAELEKLQYNLNEELVDDENSSANLDLDPHGPEKWELLRTKNNIFSDPQVASYYNEIYQRTNYECKDHFDPELTWTKEEERKIVWKCDWYVTFWAYIMFTALDFDRSNIAQALSANMLNDIGCTTNDYNLANTLNLVAFLAAELPSQLVSKKLGADIWIPTQLILWSIVSICQAGVKGRASFIVTRTLVGFFQGGFICDTCLWMSYFYTSKELPFRLSLFYIANPLTSVLSALLAFGLLKVKTSILPHGWEFLFLLEGVLTLIVGILSFFKMPPSAVQTKTWFRKDGWFTDREEKIVVNRVLRDDPQKGDMNNRQPVSLKELIKSLLDYDLAPIYAVRLINDIGTSPVSTYLTLTLRKLGFSTFKTNALTIPYNIITIFTMLGVGYLTEILQSRALILATIPIWIISTILPLRYWPGSQVNVWGTYALLTVSLGHCPTWPITISWCSANSNSVRTRAVSSAVVNVFSQLAGIIAANIYRADDKPLYHRGNTSLYSIAILGLVSCIFARYYYILRNRYKAKKWNALTPEQQKDYIKNTTDEGNKRLDFRFQY</sequence>
<protein>
    <recommendedName>
        <fullName evidence="9">Allantoate permease</fullName>
    </recommendedName>
</protein>
<keyword evidence="3 6" id="KW-0812">Transmembrane</keyword>
<evidence type="ECO:0000313" key="7">
    <source>
        <dbReference type="EMBL" id="KAH3679415.1"/>
    </source>
</evidence>
<evidence type="ECO:0000256" key="1">
    <source>
        <dbReference type="ARBA" id="ARBA00004141"/>
    </source>
</evidence>
<comment type="caution">
    <text evidence="7">The sequence shown here is derived from an EMBL/GenBank/DDBJ whole genome shotgun (WGS) entry which is preliminary data.</text>
</comment>
<dbReference type="EMBL" id="JAEUBF010000315">
    <property type="protein sequence ID" value="KAH3679415.1"/>
    <property type="molecule type" value="Genomic_DNA"/>
</dbReference>
<dbReference type="InterPro" id="IPR036259">
    <property type="entry name" value="MFS_trans_sf"/>
</dbReference>
<dbReference type="GO" id="GO:0016020">
    <property type="term" value="C:membrane"/>
    <property type="evidence" value="ECO:0007669"/>
    <property type="project" value="UniProtKB-SubCell"/>
</dbReference>
<dbReference type="OrthoDB" id="1935484at2759"/>
<evidence type="ECO:0000256" key="5">
    <source>
        <dbReference type="ARBA" id="ARBA00023136"/>
    </source>
</evidence>
<keyword evidence="5 6" id="KW-0472">Membrane</keyword>
<dbReference type="PANTHER" id="PTHR43791">
    <property type="entry name" value="PERMEASE-RELATED"/>
    <property type="match status" value="1"/>
</dbReference>
<dbReference type="SUPFAM" id="SSF103473">
    <property type="entry name" value="MFS general substrate transporter"/>
    <property type="match status" value="1"/>
</dbReference>
<dbReference type="GO" id="GO:0022857">
    <property type="term" value="F:transmembrane transporter activity"/>
    <property type="evidence" value="ECO:0007669"/>
    <property type="project" value="InterPro"/>
</dbReference>
<evidence type="ECO:0000256" key="2">
    <source>
        <dbReference type="ARBA" id="ARBA00022448"/>
    </source>
</evidence>
<feature type="transmembrane region" description="Helical" evidence="6">
    <location>
        <begin position="192"/>
        <end position="211"/>
    </location>
</feature>
<feature type="transmembrane region" description="Helical" evidence="6">
    <location>
        <begin position="223"/>
        <end position="243"/>
    </location>
</feature>
<dbReference type="Proteomes" id="UP000769528">
    <property type="component" value="Unassembled WGS sequence"/>
</dbReference>
<evidence type="ECO:0000256" key="6">
    <source>
        <dbReference type="SAM" id="Phobius"/>
    </source>
</evidence>
<evidence type="ECO:0008006" key="9">
    <source>
        <dbReference type="Google" id="ProtNLM"/>
    </source>
</evidence>
<evidence type="ECO:0000256" key="3">
    <source>
        <dbReference type="ARBA" id="ARBA00022692"/>
    </source>
</evidence>
<proteinExistence type="predicted"/>
<feature type="transmembrane region" description="Helical" evidence="6">
    <location>
        <begin position="406"/>
        <end position="423"/>
    </location>
</feature>
<feature type="transmembrane region" description="Helical" evidence="6">
    <location>
        <begin position="461"/>
        <end position="481"/>
    </location>
</feature>
<feature type="transmembrane region" description="Helical" evidence="6">
    <location>
        <begin position="493"/>
        <end position="515"/>
    </location>
</feature>
<dbReference type="AlphaFoldDB" id="A0A9P8TI20"/>
<name>A0A9P8TI20_9ASCO</name>
<dbReference type="InterPro" id="IPR011701">
    <property type="entry name" value="MFS"/>
</dbReference>
<feature type="transmembrane region" description="Helical" evidence="6">
    <location>
        <begin position="430"/>
        <end position="449"/>
    </location>
</feature>
<feature type="transmembrane region" description="Helical" evidence="6">
    <location>
        <begin position="286"/>
        <end position="305"/>
    </location>
</feature>
<reference evidence="7" key="1">
    <citation type="journal article" date="2021" name="Open Biol.">
        <title>Shared evolutionary footprints suggest mitochondrial oxidative damage underlies multiple complex I losses in fungi.</title>
        <authorList>
            <person name="Schikora-Tamarit M.A."/>
            <person name="Marcet-Houben M."/>
            <person name="Nosek J."/>
            <person name="Gabaldon T."/>
        </authorList>
    </citation>
    <scope>NUCLEOTIDE SEQUENCE</scope>
    <source>
        <strain evidence="7">CBS6341</strain>
    </source>
</reference>
<evidence type="ECO:0000256" key="4">
    <source>
        <dbReference type="ARBA" id="ARBA00022989"/>
    </source>
</evidence>
<keyword evidence="4 6" id="KW-1133">Transmembrane helix</keyword>
<dbReference type="FunFam" id="1.20.1250.20:FF:000106">
    <property type="entry name" value="MFS transporter, putative"/>
    <property type="match status" value="1"/>
</dbReference>
<reference evidence="7" key="2">
    <citation type="submission" date="2021-01" db="EMBL/GenBank/DDBJ databases">
        <authorList>
            <person name="Schikora-Tamarit M.A."/>
        </authorList>
    </citation>
    <scope>NUCLEOTIDE SEQUENCE</scope>
    <source>
        <strain evidence="7">CBS6341</strain>
    </source>
</reference>
<organism evidence="7 8">
    <name type="scientific">Wickerhamomyces mucosus</name>
    <dbReference type="NCBI Taxonomy" id="1378264"/>
    <lineage>
        <taxon>Eukaryota</taxon>
        <taxon>Fungi</taxon>
        <taxon>Dikarya</taxon>
        <taxon>Ascomycota</taxon>
        <taxon>Saccharomycotina</taxon>
        <taxon>Saccharomycetes</taxon>
        <taxon>Phaffomycetales</taxon>
        <taxon>Wickerhamomycetaceae</taxon>
        <taxon>Wickerhamomyces</taxon>
    </lineage>
</organism>